<sequence>MPNIIKPLVFNVIAECKTSKARASKMILPHGPVDTPVFMPVGTQGTLKGMLPEKLNEMGLQIMLANTYHLGTKPGPEILKKAGGLHKFMNWDRNLLTDSGGFQMVSLLKLAEINEQGVKFQSLNKEKGEVMLTPEHSIEIQNAIGADIIMQLDDVIKTTSPDKSRIEESVYRTTRWLDRCIEAHSNPDTQNIFPIVQGTLYEDLRIISAHDLTKRNLNGFAIGGLSGGESKDDFWKIVHLCTDLLPKNKPRYLMGVGFATDLVVCSALGVDMFDCVFPTRTARFGCALTMTGQLNLKKTKYAKDFKPIDKDCWCSTCKNYTRAYLSGIVTDLPIASTLLTEHNVAFQMRLMQKIRDSICEGKFPEFVQAFMLGVHPDKCYPTWIIDSLMAVNITLL</sequence>
<comment type="similarity">
    <text evidence="6">Belongs to the queuine tRNA-ribosyltransferase family.</text>
</comment>
<keyword evidence="2 6" id="KW-0808">Transferase</keyword>
<dbReference type="EC" id="2.4.2.64" evidence="6"/>
<accession>A0A9P0CUB2</accession>
<evidence type="ECO:0000256" key="5">
    <source>
        <dbReference type="ARBA" id="ARBA00022833"/>
    </source>
</evidence>
<dbReference type="GO" id="GO:0006400">
    <property type="term" value="P:tRNA modification"/>
    <property type="evidence" value="ECO:0007669"/>
    <property type="project" value="InterPro"/>
</dbReference>
<evidence type="ECO:0000256" key="1">
    <source>
        <dbReference type="ARBA" id="ARBA00022676"/>
    </source>
</evidence>
<reference evidence="8" key="1">
    <citation type="submission" date="2022-01" db="EMBL/GenBank/DDBJ databases">
        <authorList>
            <person name="King R."/>
        </authorList>
    </citation>
    <scope>NUCLEOTIDE SEQUENCE</scope>
</reference>
<comment type="subcellular location">
    <subcellularLocation>
        <location evidence="6">Cytoplasm</location>
    </subcellularLocation>
</comment>
<feature type="binding site" evidence="6">
    <location>
        <position position="312"/>
    </location>
    <ligand>
        <name>Zn(2+)</name>
        <dbReference type="ChEBI" id="CHEBI:29105"/>
    </ligand>
</feature>
<dbReference type="PANTHER" id="PTHR43530:SF1">
    <property type="entry name" value="QUEUINE TRNA-RIBOSYLTRANSFERASE CATALYTIC SUBUNIT 1"/>
    <property type="match status" value="1"/>
</dbReference>
<keyword evidence="4 6" id="KW-0479">Metal-binding</keyword>
<comment type="cofactor">
    <cofactor evidence="6">
        <name>Zn(2+)</name>
        <dbReference type="ChEBI" id="CHEBI:29105"/>
    </cofactor>
</comment>
<dbReference type="InterPro" id="IPR036511">
    <property type="entry name" value="TGT-like_sf"/>
</dbReference>
<proteinExistence type="inferred from homology"/>
<feature type="binding site" evidence="6">
    <location>
        <position position="314"/>
    </location>
    <ligand>
        <name>Zn(2+)</name>
        <dbReference type="ChEBI" id="CHEBI:29105"/>
    </ligand>
</feature>
<evidence type="ECO:0000256" key="2">
    <source>
        <dbReference type="ARBA" id="ARBA00022679"/>
    </source>
</evidence>
<dbReference type="OrthoDB" id="10249838at2759"/>
<dbReference type="AlphaFoldDB" id="A0A9P0CUB2"/>
<keyword evidence="1 6" id="KW-0328">Glycosyltransferase</keyword>
<dbReference type="Gene3D" id="3.20.20.105">
    <property type="entry name" value="Queuine tRNA-ribosyltransferase-like"/>
    <property type="match status" value="1"/>
</dbReference>
<feature type="domain" description="tRNA-guanine(15) transglycosylase-like" evidence="7">
    <location>
        <begin position="19"/>
        <end position="371"/>
    </location>
</feature>
<evidence type="ECO:0000259" key="7">
    <source>
        <dbReference type="Pfam" id="PF01702"/>
    </source>
</evidence>
<evidence type="ECO:0000256" key="6">
    <source>
        <dbReference type="HAMAP-Rule" id="MF_03218"/>
    </source>
</evidence>
<comment type="function">
    <text evidence="6">Catalytic subunit of the queuine tRNA-ribosyltransferase (TGT) that catalyzes the base-exchange of a guanine (G) residue with queuine (Q) at position 34 (anticodon wobble position) in tRNAs with GU(N) anticodons (tRNA-Asp, -Asn, -His and -Tyr), resulting in the hypermodified nucleoside queuosine (7-(((4,5-cis-dihydroxy-2-cyclopenten-1-yl)amino)methyl)-7-deazaguanosine). Catalysis occurs through a double-displacement mechanism. The nucleophile active site attacks the C1' of nucleotide 34 to detach the guanine base from the RNA, forming a covalent enzyme-RNA intermediate. The proton acceptor active site deprotonates the incoming queuine, allowing a nucleophilic attack on the C1' of the ribose to form the product.</text>
</comment>
<dbReference type="HAMAP" id="MF_00168">
    <property type="entry name" value="Q_tRNA_Tgt"/>
    <property type="match status" value="1"/>
</dbReference>
<evidence type="ECO:0000313" key="9">
    <source>
        <dbReference type="Proteomes" id="UP001153636"/>
    </source>
</evidence>
<protein>
    <recommendedName>
        <fullName evidence="6">Queuine tRNA-ribosyltransferase catalytic subunit 1</fullName>
        <ecNumber evidence="6">2.4.2.64</ecNumber>
    </recommendedName>
    <alternativeName>
        <fullName evidence="6">Guanine insertion enzyme</fullName>
    </alternativeName>
    <alternativeName>
        <fullName evidence="6">tRNA-guanine transglycosylase</fullName>
    </alternativeName>
</protein>
<name>A0A9P0CUB2_9CUCU</name>
<feature type="binding site" evidence="6">
    <location>
        <position position="224"/>
    </location>
    <ligand>
        <name>substrate</name>
    </ligand>
</feature>
<dbReference type="NCBIfam" id="TIGR00449">
    <property type="entry name" value="tgt_general"/>
    <property type="match status" value="1"/>
</dbReference>
<dbReference type="SUPFAM" id="SSF51713">
    <property type="entry name" value="tRNA-guanine transglycosylase"/>
    <property type="match status" value="1"/>
</dbReference>
<keyword evidence="9" id="KW-1185">Reference proteome</keyword>
<feature type="binding site" evidence="6">
    <location>
        <position position="197"/>
    </location>
    <ligand>
        <name>substrate</name>
    </ligand>
</feature>
<comment type="subunit">
    <text evidence="6">Heterodimer of a catalytic subunit and an accessory subunit.</text>
</comment>
<dbReference type="PANTHER" id="PTHR43530">
    <property type="entry name" value="QUEUINE TRNA-RIBOSYLTRANSFERASE CATALYTIC SUBUNIT 1"/>
    <property type="match status" value="1"/>
</dbReference>
<dbReference type="GO" id="GO:0046872">
    <property type="term" value="F:metal ion binding"/>
    <property type="evidence" value="ECO:0007669"/>
    <property type="project" value="UniProtKB-KW"/>
</dbReference>
<feature type="active site" description="Nucleophile" evidence="6">
    <location>
        <position position="274"/>
    </location>
</feature>
<keyword evidence="5 6" id="KW-0862">Zinc</keyword>
<comment type="catalytic activity">
    <reaction evidence="6">
        <text>guanosine(34) in tRNA + queuine = queuosine(34) in tRNA + guanine</text>
        <dbReference type="Rhea" id="RHEA:16633"/>
        <dbReference type="Rhea" id="RHEA-COMP:10341"/>
        <dbReference type="Rhea" id="RHEA-COMP:18571"/>
        <dbReference type="ChEBI" id="CHEBI:16235"/>
        <dbReference type="ChEBI" id="CHEBI:17433"/>
        <dbReference type="ChEBI" id="CHEBI:74269"/>
        <dbReference type="ChEBI" id="CHEBI:194431"/>
        <dbReference type="EC" id="2.4.2.64"/>
    </reaction>
</comment>
<gene>
    <name evidence="8" type="ORF">PSYICH_LOCUS5954</name>
</gene>
<evidence type="ECO:0000313" key="8">
    <source>
        <dbReference type="EMBL" id="CAH1104822.1"/>
    </source>
</evidence>
<keyword evidence="6" id="KW-0963">Cytoplasm</keyword>
<dbReference type="InterPro" id="IPR002616">
    <property type="entry name" value="tRNA_ribo_trans-like"/>
</dbReference>
<evidence type="ECO:0000256" key="4">
    <source>
        <dbReference type="ARBA" id="ARBA00022723"/>
    </source>
</evidence>
<dbReference type="Pfam" id="PF01702">
    <property type="entry name" value="TGT"/>
    <property type="match status" value="1"/>
</dbReference>
<feature type="binding site" evidence="6">
    <location>
        <position position="317"/>
    </location>
    <ligand>
        <name>Zn(2+)</name>
        <dbReference type="ChEBI" id="CHEBI:29105"/>
    </ligand>
</feature>
<feature type="region of interest" description="RNA binding" evidence="6">
    <location>
        <begin position="255"/>
        <end position="261"/>
    </location>
</feature>
<dbReference type="GO" id="GO:0005829">
    <property type="term" value="C:cytosol"/>
    <property type="evidence" value="ECO:0007669"/>
    <property type="project" value="TreeGrafter"/>
</dbReference>
<feature type="binding site" evidence="6">
    <location>
        <position position="342"/>
    </location>
    <ligand>
        <name>Zn(2+)</name>
        <dbReference type="ChEBI" id="CHEBI:29105"/>
    </ligand>
</feature>
<dbReference type="GO" id="GO:0008479">
    <property type="term" value="F:tRNA-guanosine(34) queuine transglycosylase activity"/>
    <property type="evidence" value="ECO:0007669"/>
    <property type="project" value="UniProtKB-UniRule"/>
</dbReference>
<feature type="binding site" evidence="6">
    <location>
        <position position="153"/>
    </location>
    <ligand>
        <name>substrate</name>
    </ligand>
</feature>
<dbReference type="Proteomes" id="UP001153636">
    <property type="component" value="Chromosome 18"/>
</dbReference>
<organism evidence="8 9">
    <name type="scientific">Psylliodes chrysocephalus</name>
    <dbReference type="NCBI Taxonomy" id="3402493"/>
    <lineage>
        <taxon>Eukaryota</taxon>
        <taxon>Metazoa</taxon>
        <taxon>Ecdysozoa</taxon>
        <taxon>Arthropoda</taxon>
        <taxon>Hexapoda</taxon>
        <taxon>Insecta</taxon>
        <taxon>Pterygota</taxon>
        <taxon>Neoptera</taxon>
        <taxon>Endopterygota</taxon>
        <taxon>Coleoptera</taxon>
        <taxon>Polyphaga</taxon>
        <taxon>Cucujiformia</taxon>
        <taxon>Chrysomeloidea</taxon>
        <taxon>Chrysomelidae</taxon>
        <taxon>Galerucinae</taxon>
        <taxon>Alticini</taxon>
        <taxon>Psylliodes</taxon>
    </lineage>
</organism>
<keyword evidence="3 6" id="KW-0819">tRNA processing</keyword>
<dbReference type="NCBIfam" id="TIGR00430">
    <property type="entry name" value="Q_tRNA_tgt"/>
    <property type="match status" value="1"/>
</dbReference>
<dbReference type="EMBL" id="OV651830">
    <property type="protein sequence ID" value="CAH1104822.1"/>
    <property type="molecule type" value="Genomic_DNA"/>
</dbReference>
<feature type="region of interest" description="RNA binding; important for wobble base 34 recognition" evidence="6">
    <location>
        <begin position="279"/>
        <end position="283"/>
    </location>
</feature>
<dbReference type="InterPro" id="IPR004803">
    <property type="entry name" value="TGT"/>
</dbReference>
<feature type="binding site" evidence="6">
    <location>
        <begin position="98"/>
        <end position="102"/>
    </location>
    <ligand>
        <name>substrate</name>
    </ligand>
</feature>
<evidence type="ECO:0000256" key="3">
    <source>
        <dbReference type="ARBA" id="ARBA00022694"/>
    </source>
</evidence>
<feature type="active site" description="Proton acceptor" evidence="6">
    <location>
        <position position="98"/>
    </location>
</feature>